<accession>A0A931I2D2</accession>
<reference evidence="3" key="1">
    <citation type="submission" date="2020-12" db="EMBL/GenBank/DDBJ databases">
        <title>Methylobrevis albus sp. nov., isolated from fresh water lack sediment.</title>
        <authorList>
            <person name="Zou Q."/>
        </authorList>
    </citation>
    <scope>NUCLEOTIDE SEQUENCE</scope>
    <source>
        <strain evidence="3">L22</strain>
    </source>
</reference>
<comment type="caution">
    <text evidence="3">The sequence shown here is derived from an EMBL/GenBank/DDBJ whole genome shotgun (WGS) entry which is preliminary data.</text>
</comment>
<feature type="coiled-coil region" evidence="1">
    <location>
        <begin position="236"/>
        <end position="263"/>
    </location>
</feature>
<sequence>MIPIKPPKISKVFEIDRRRPEEPGTAIDEFREDQVEEEGIVARAQRTQIRIYDPAVIRRKKINGWLINLFFLLIAPAIAAVYLYGIATDMYKVDTVLMIKAPLTGSNMGGAGAMTTMLGSQSSTMTRAIDESFAVIEYVTSREAFRELQQKVDFAEHFKNPDADYFSRLEPDADFEAAYSYYKNHIDVRYDDVTGQIILTTYGFEAETAATIAEAVIELSENVVNSFNQRSERDFLDHVEDQVEKAKAELRRVEEEVTQFRLTERLIDPSSDSTARESIITQLLTQSASIQAEITNLASRGISSEQQIQPLRNRLAAIEEQVTRERSSLTGENSPLAPVLARYQFLIVEQTIAQQQYTAALNNLSNAQFQAGAQKLYVLTVVPPRLPEQAQLPARQWNMFLTFLYSLGGLIVLRVIIASVRDHMV</sequence>
<name>A0A931I2D2_9HYPH</name>
<dbReference type="EMBL" id="JADZLT010000049">
    <property type="protein sequence ID" value="MBH0237651.1"/>
    <property type="molecule type" value="Genomic_DNA"/>
</dbReference>
<evidence type="ECO:0000256" key="1">
    <source>
        <dbReference type="SAM" id="Coils"/>
    </source>
</evidence>
<feature type="transmembrane region" description="Helical" evidence="2">
    <location>
        <begin position="65"/>
        <end position="85"/>
    </location>
</feature>
<dbReference type="InterPro" id="IPR050445">
    <property type="entry name" value="Bact_polysacc_biosynth/exp"/>
</dbReference>
<evidence type="ECO:0000313" key="4">
    <source>
        <dbReference type="Proteomes" id="UP000631694"/>
    </source>
</evidence>
<dbReference type="AlphaFoldDB" id="A0A931I2D2"/>
<evidence type="ECO:0008006" key="5">
    <source>
        <dbReference type="Google" id="ProtNLM"/>
    </source>
</evidence>
<feature type="transmembrane region" description="Helical" evidence="2">
    <location>
        <begin position="397"/>
        <end position="417"/>
    </location>
</feature>
<keyword evidence="4" id="KW-1185">Reference proteome</keyword>
<organism evidence="3 4">
    <name type="scientific">Methylobrevis albus</name>
    <dbReference type="NCBI Taxonomy" id="2793297"/>
    <lineage>
        <taxon>Bacteria</taxon>
        <taxon>Pseudomonadati</taxon>
        <taxon>Pseudomonadota</taxon>
        <taxon>Alphaproteobacteria</taxon>
        <taxon>Hyphomicrobiales</taxon>
        <taxon>Pleomorphomonadaceae</taxon>
        <taxon>Methylobrevis</taxon>
    </lineage>
</organism>
<dbReference type="GO" id="GO:0005886">
    <property type="term" value="C:plasma membrane"/>
    <property type="evidence" value="ECO:0007669"/>
    <property type="project" value="TreeGrafter"/>
</dbReference>
<evidence type="ECO:0000313" key="3">
    <source>
        <dbReference type="EMBL" id="MBH0237651.1"/>
    </source>
</evidence>
<dbReference type="PANTHER" id="PTHR32309">
    <property type="entry name" value="TYROSINE-PROTEIN KINASE"/>
    <property type="match status" value="1"/>
</dbReference>
<proteinExistence type="predicted"/>
<gene>
    <name evidence="3" type="ORF">I5731_07460</name>
</gene>
<dbReference type="Proteomes" id="UP000631694">
    <property type="component" value="Unassembled WGS sequence"/>
</dbReference>
<keyword evidence="2" id="KW-1133">Transmembrane helix</keyword>
<keyword evidence="2" id="KW-0472">Membrane</keyword>
<protein>
    <recommendedName>
        <fullName evidence="5">Lipopolysaccharide biosynthesis protein</fullName>
    </recommendedName>
</protein>
<dbReference type="PANTHER" id="PTHR32309:SF13">
    <property type="entry name" value="FERRIC ENTEROBACTIN TRANSPORT PROTEIN FEPE"/>
    <property type="match status" value="1"/>
</dbReference>
<dbReference type="RefSeq" id="WP_197310739.1">
    <property type="nucleotide sequence ID" value="NZ_JADZLT010000049.1"/>
</dbReference>
<keyword evidence="1" id="KW-0175">Coiled coil</keyword>
<evidence type="ECO:0000256" key="2">
    <source>
        <dbReference type="SAM" id="Phobius"/>
    </source>
</evidence>
<keyword evidence="2" id="KW-0812">Transmembrane</keyword>
<dbReference type="GO" id="GO:0004713">
    <property type="term" value="F:protein tyrosine kinase activity"/>
    <property type="evidence" value="ECO:0007669"/>
    <property type="project" value="TreeGrafter"/>
</dbReference>